<sequence length="273" mass="29743">MDQDHGASVGSGHSGGQAVASSGDIQRLATLVRRARYMVAFTGAGASTESGLPDFRSSQGLWRRVPQHMASLAFMERHFDEFVAFYRQRIEALKGVQPSRVHRILARWEAAGWLKAVITQNVDGLHQQAGSRRVLPLHGDLRTCRCQRCGRTQPSEAFLSRPYCDCGGRLRPNVVLFGESLPAAVWQQSHQEALRCDLMLVVGSSLEVYPAASLPELVVRRAAAGEAVLAIVNRDPTPLDEQAGLVLRGVAGDILEQVDQELARLGSNGDPVE</sequence>
<evidence type="ECO:0000313" key="7">
    <source>
        <dbReference type="EMBL" id="EKP94160.1"/>
    </source>
</evidence>
<organism evidence="7 8">
    <name type="scientific">Thermaerobacter subterraneus DSM 13965</name>
    <dbReference type="NCBI Taxonomy" id="867903"/>
    <lineage>
        <taxon>Bacteria</taxon>
        <taxon>Bacillati</taxon>
        <taxon>Bacillota</taxon>
        <taxon>Clostridia</taxon>
        <taxon>Eubacteriales</taxon>
        <taxon>Clostridiales Family XVII. Incertae Sedis</taxon>
        <taxon>Thermaerobacter</taxon>
    </lineage>
</organism>
<reference evidence="7" key="1">
    <citation type="submission" date="2010-10" db="EMBL/GenBank/DDBJ databases">
        <authorList>
            <consortium name="US DOE Joint Genome Institute (JGI-PGF)"/>
            <person name="Lucas S."/>
            <person name="Copeland A."/>
            <person name="Lapidus A."/>
            <person name="Bruce D."/>
            <person name="Goodwin L."/>
            <person name="Pitluck S."/>
            <person name="Kyrpides N."/>
            <person name="Mavromatis K."/>
            <person name="Detter J.C."/>
            <person name="Han C."/>
            <person name="Land M."/>
            <person name="Hauser L."/>
            <person name="Markowitz V."/>
            <person name="Cheng J.-F."/>
            <person name="Hugenholtz P."/>
            <person name="Woyke T."/>
            <person name="Wu D."/>
            <person name="Pukall R."/>
            <person name="Wahrenburg C."/>
            <person name="Brambilla E."/>
            <person name="Klenk H.-P."/>
            <person name="Eisen J.A."/>
        </authorList>
    </citation>
    <scope>NUCLEOTIDE SEQUENCE [LARGE SCALE GENOMIC DNA]</scope>
    <source>
        <strain evidence="7">DSM 13965</strain>
    </source>
</reference>
<evidence type="ECO:0000256" key="4">
    <source>
        <dbReference type="PROSITE-ProRule" id="PRU00236"/>
    </source>
</evidence>
<protein>
    <recommendedName>
        <fullName evidence="1">protein acetyllysine N-acetyltransferase</fullName>
        <ecNumber evidence="1">2.3.1.286</ecNumber>
    </recommendedName>
</protein>
<dbReference type="Gene3D" id="3.40.50.1220">
    <property type="entry name" value="TPP-binding domain"/>
    <property type="match status" value="1"/>
</dbReference>
<feature type="region of interest" description="Disordered" evidence="5">
    <location>
        <begin position="1"/>
        <end position="21"/>
    </location>
</feature>
<evidence type="ECO:0000256" key="2">
    <source>
        <dbReference type="ARBA" id="ARBA00022679"/>
    </source>
</evidence>
<proteinExistence type="predicted"/>
<evidence type="ECO:0000256" key="1">
    <source>
        <dbReference type="ARBA" id="ARBA00012928"/>
    </source>
</evidence>
<dbReference type="PROSITE" id="PS50305">
    <property type="entry name" value="SIRTUIN"/>
    <property type="match status" value="1"/>
</dbReference>
<dbReference type="GO" id="GO:0046872">
    <property type="term" value="F:metal ion binding"/>
    <property type="evidence" value="ECO:0007669"/>
    <property type="project" value="UniProtKB-KW"/>
</dbReference>
<gene>
    <name evidence="7" type="ORF">ThesuDRAFT_01889</name>
</gene>
<keyword evidence="8" id="KW-1185">Reference proteome</keyword>
<dbReference type="OrthoDB" id="9800582at2"/>
<evidence type="ECO:0000313" key="8">
    <source>
        <dbReference type="Proteomes" id="UP000005710"/>
    </source>
</evidence>
<dbReference type="InterPro" id="IPR026591">
    <property type="entry name" value="Sirtuin_cat_small_dom_sf"/>
</dbReference>
<feature type="binding site" evidence="4">
    <location>
        <position position="166"/>
    </location>
    <ligand>
        <name>Zn(2+)</name>
        <dbReference type="ChEBI" id="CHEBI:29105"/>
    </ligand>
</feature>
<dbReference type="InterPro" id="IPR003000">
    <property type="entry name" value="Sirtuin"/>
</dbReference>
<dbReference type="NCBIfam" id="NF001753">
    <property type="entry name" value="PRK00481.1-3"/>
    <property type="match status" value="1"/>
</dbReference>
<evidence type="ECO:0000256" key="3">
    <source>
        <dbReference type="ARBA" id="ARBA00023027"/>
    </source>
</evidence>
<accession>K6NZ66</accession>
<dbReference type="EC" id="2.3.1.286" evidence="1"/>
<name>K6NZ66_9FIRM</name>
<keyword evidence="3" id="KW-0520">NAD</keyword>
<dbReference type="InterPro" id="IPR026590">
    <property type="entry name" value="Ssirtuin_cat_dom"/>
</dbReference>
<evidence type="ECO:0000256" key="5">
    <source>
        <dbReference type="SAM" id="MobiDB-lite"/>
    </source>
</evidence>
<dbReference type="AlphaFoldDB" id="K6NZ66"/>
<dbReference type="PANTHER" id="PTHR11085:SF10">
    <property type="entry name" value="NAD-DEPENDENT PROTEIN DEACYLASE SIRTUIN-5, MITOCHONDRIAL-RELATED"/>
    <property type="match status" value="1"/>
</dbReference>
<dbReference type="SUPFAM" id="SSF52467">
    <property type="entry name" value="DHS-like NAD/FAD-binding domain"/>
    <property type="match status" value="1"/>
</dbReference>
<feature type="binding site" evidence="4">
    <location>
        <position position="146"/>
    </location>
    <ligand>
        <name>Zn(2+)</name>
        <dbReference type="ChEBI" id="CHEBI:29105"/>
    </ligand>
</feature>
<comment type="caution">
    <text evidence="7">The sequence shown here is derived from an EMBL/GenBank/DDBJ whole genome shotgun (WGS) entry which is preliminary data.</text>
</comment>
<dbReference type="Proteomes" id="UP000005710">
    <property type="component" value="Unassembled WGS sequence"/>
</dbReference>
<feature type="active site" description="Proton acceptor" evidence="4">
    <location>
        <position position="138"/>
    </location>
</feature>
<dbReference type="InterPro" id="IPR029035">
    <property type="entry name" value="DHS-like_NAD/FAD-binding_dom"/>
</dbReference>
<feature type="domain" description="Deacetylase sirtuin-type" evidence="6">
    <location>
        <begin position="18"/>
        <end position="273"/>
    </location>
</feature>
<dbReference type="GO" id="GO:0070403">
    <property type="term" value="F:NAD+ binding"/>
    <property type="evidence" value="ECO:0007669"/>
    <property type="project" value="InterPro"/>
</dbReference>
<feature type="binding site" evidence="4">
    <location>
        <position position="149"/>
    </location>
    <ligand>
        <name>Zn(2+)</name>
        <dbReference type="ChEBI" id="CHEBI:29105"/>
    </ligand>
</feature>
<dbReference type="EMBL" id="AENY02000003">
    <property type="protein sequence ID" value="EKP94160.1"/>
    <property type="molecule type" value="Genomic_DNA"/>
</dbReference>
<dbReference type="eggNOG" id="COG0846">
    <property type="taxonomic scope" value="Bacteria"/>
</dbReference>
<dbReference type="STRING" id="867903.ThesuDRAFT_01889"/>
<feature type="binding site" evidence="4">
    <location>
        <position position="164"/>
    </location>
    <ligand>
        <name>Zn(2+)</name>
        <dbReference type="ChEBI" id="CHEBI:29105"/>
    </ligand>
</feature>
<dbReference type="GO" id="GO:0017136">
    <property type="term" value="F:histone deacetylase activity, NAD-dependent"/>
    <property type="evidence" value="ECO:0007669"/>
    <property type="project" value="TreeGrafter"/>
</dbReference>
<dbReference type="InterPro" id="IPR050134">
    <property type="entry name" value="NAD-dep_sirtuin_deacylases"/>
</dbReference>
<keyword evidence="2" id="KW-0808">Transferase</keyword>
<keyword evidence="4" id="KW-0862">Zinc</keyword>
<dbReference type="PANTHER" id="PTHR11085">
    <property type="entry name" value="NAD-DEPENDENT PROTEIN DEACYLASE SIRTUIN-5, MITOCHONDRIAL-RELATED"/>
    <property type="match status" value="1"/>
</dbReference>
<reference evidence="7" key="2">
    <citation type="submission" date="2012-10" db="EMBL/GenBank/DDBJ databases">
        <title>Improved high-quality draft of Thermaerobacter subterraneus C21, DSM 13965.</title>
        <authorList>
            <consortium name="DOE Joint Genome Institute"/>
            <person name="Eisen J."/>
            <person name="Huntemann M."/>
            <person name="Wei C.-L."/>
            <person name="Han J."/>
            <person name="Detter J.C."/>
            <person name="Han C."/>
            <person name="Tapia R."/>
            <person name="Chen A."/>
            <person name="Kyrpides N."/>
            <person name="Mavromatis K."/>
            <person name="Markowitz V."/>
            <person name="Szeto E."/>
            <person name="Ivanova N."/>
            <person name="Mikhailova N."/>
            <person name="Ovchinnikova G."/>
            <person name="Pagani I."/>
            <person name="Pati A."/>
            <person name="Goodwin L."/>
            <person name="Nordberg H.P."/>
            <person name="Cantor M.N."/>
            <person name="Hua S.X."/>
            <person name="Woyke T."/>
            <person name="Eisen J."/>
            <person name="Klenk H.-P."/>
        </authorList>
    </citation>
    <scope>NUCLEOTIDE SEQUENCE [LARGE SCALE GENOMIC DNA]</scope>
    <source>
        <strain evidence="7">DSM 13965</strain>
    </source>
</reference>
<dbReference type="HOGENOM" id="CLU_023643_3_1_9"/>
<evidence type="ECO:0000259" key="6">
    <source>
        <dbReference type="PROSITE" id="PS50305"/>
    </source>
</evidence>
<dbReference type="Gene3D" id="3.30.1600.10">
    <property type="entry name" value="SIR2/SIRT2 'Small Domain"/>
    <property type="match status" value="1"/>
</dbReference>
<dbReference type="Pfam" id="PF02146">
    <property type="entry name" value="SIR2"/>
    <property type="match status" value="1"/>
</dbReference>
<keyword evidence="4" id="KW-0479">Metal-binding</keyword>